<protein>
    <submittedName>
        <fullName evidence="2">Uncharacterized protein</fullName>
    </submittedName>
</protein>
<evidence type="ECO:0000256" key="1">
    <source>
        <dbReference type="SAM" id="MobiDB-lite"/>
    </source>
</evidence>
<proteinExistence type="predicted"/>
<evidence type="ECO:0000313" key="2">
    <source>
        <dbReference type="EMBL" id="JAG56205.1"/>
    </source>
</evidence>
<reference evidence="2" key="1">
    <citation type="submission" date="2014-09" db="EMBL/GenBank/DDBJ databases">
        <authorList>
            <person name="Magalhaes I.L.F."/>
            <person name="Oliveira U."/>
            <person name="Santos F.R."/>
            <person name="Vidigal T.H.D.A."/>
            <person name="Brescovit A.D."/>
            <person name="Santos A.J."/>
        </authorList>
    </citation>
    <scope>NUCLEOTIDE SEQUENCE</scope>
</reference>
<name>A0A0K8STL1_LYGHE</name>
<organism evidence="2">
    <name type="scientific">Lygus hesperus</name>
    <name type="common">Western plant bug</name>
    <dbReference type="NCBI Taxonomy" id="30085"/>
    <lineage>
        <taxon>Eukaryota</taxon>
        <taxon>Metazoa</taxon>
        <taxon>Ecdysozoa</taxon>
        <taxon>Arthropoda</taxon>
        <taxon>Hexapoda</taxon>
        <taxon>Insecta</taxon>
        <taxon>Pterygota</taxon>
        <taxon>Neoptera</taxon>
        <taxon>Paraneoptera</taxon>
        <taxon>Hemiptera</taxon>
        <taxon>Heteroptera</taxon>
        <taxon>Panheteroptera</taxon>
        <taxon>Cimicomorpha</taxon>
        <taxon>Miridae</taxon>
        <taxon>Mirini</taxon>
        <taxon>Lygus</taxon>
    </lineage>
</organism>
<accession>A0A0K8STL1</accession>
<dbReference type="AlphaFoldDB" id="A0A0K8STL1"/>
<feature type="non-terminal residue" evidence="2">
    <location>
        <position position="182"/>
    </location>
</feature>
<feature type="non-terminal residue" evidence="2">
    <location>
        <position position="1"/>
    </location>
</feature>
<sequence>ITKVLHNTDAVGRRETPEQEILAFQKQLQNLPDFDSPEGASGGVGAPDPLEKPHLRPRSRSMPRVTYEGSRYLTLPEHSWAKIPRGRSAGALGFQVDHHPPTVNLQITCSSPELPSIDKRRTSFDLGAWDHQTPNVRFGGVHHNLRTYFPVSLLGITRPPLKLPSPVSTPVEERRVSNGVVT</sequence>
<dbReference type="EMBL" id="GBRD01009619">
    <property type="protein sequence ID" value="JAG56205.1"/>
    <property type="molecule type" value="Transcribed_RNA"/>
</dbReference>
<feature type="region of interest" description="Disordered" evidence="1">
    <location>
        <begin position="31"/>
        <end position="63"/>
    </location>
</feature>